<dbReference type="InterPro" id="IPR036737">
    <property type="entry name" value="OmpA-like_sf"/>
</dbReference>
<dbReference type="GO" id="GO:0003755">
    <property type="term" value="F:peptidyl-prolyl cis-trans isomerase activity"/>
    <property type="evidence" value="ECO:0007669"/>
    <property type="project" value="UniProtKB-KW"/>
</dbReference>
<feature type="domain" description="PpiC" evidence="2">
    <location>
        <begin position="234"/>
        <end position="338"/>
    </location>
</feature>
<dbReference type="Proteomes" id="UP000282832">
    <property type="component" value="Unassembled WGS sequence"/>
</dbReference>
<gene>
    <name evidence="3" type="ORF">EOJ36_02805</name>
</gene>
<keyword evidence="1" id="KW-0697">Rotamase</keyword>
<dbReference type="InterPro" id="IPR050245">
    <property type="entry name" value="PrsA_foldase"/>
</dbReference>
<dbReference type="EMBL" id="SACY01000001">
    <property type="protein sequence ID" value="RVU26945.1"/>
    <property type="molecule type" value="Genomic_DNA"/>
</dbReference>
<proteinExistence type="predicted"/>
<keyword evidence="4" id="KW-1185">Reference proteome</keyword>
<organism evidence="3 4">
    <name type="scientific">Sandaracinomonas limnophila</name>
    <dbReference type="NCBI Taxonomy" id="1862386"/>
    <lineage>
        <taxon>Bacteria</taxon>
        <taxon>Pseudomonadati</taxon>
        <taxon>Bacteroidota</taxon>
        <taxon>Cytophagia</taxon>
        <taxon>Cytophagales</taxon>
        <taxon>Flectobacillaceae</taxon>
        <taxon>Sandaracinomonas</taxon>
    </lineage>
</organism>
<evidence type="ECO:0000313" key="4">
    <source>
        <dbReference type="Proteomes" id="UP000282832"/>
    </source>
</evidence>
<evidence type="ECO:0000256" key="1">
    <source>
        <dbReference type="PROSITE-ProRule" id="PRU00278"/>
    </source>
</evidence>
<dbReference type="Gene3D" id="3.30.1330.60">
    <property type="entry name" value="OmpA-like domain"/>
    <property type="match status" value="1"/>
</dbReference>
<dbReference type="PANTHER" id="PTHR47245:SF2">
    <property type="entry name" value="PEPTIDYL-PROLYL CIS-TRANS ISOMERASE HP_0175-RELATED"/>
    <property type="match status" value="1"/>
</dbReference>
<dbReference type="InterPro" id="IPR046357">
    <property type="entry name" value="PPIase_dom_sf"/>
</dbReference>
<dbReference type="Pfam" id="PF00639">
    <property type="entry name" value="Rotamase"/>
    <property type="match status" value="2"/>
</dbReference>
<evidence type="ECO:0000313" key="3">
    <source>
        <dbReference type="EMBL" id="RVU26945.1"/>
    </source>
</evidence>
<keyword evidence="1" id="KW-0413">Isomerase</keyword>
<reference evidence="3 4" key="1">
    <citation type="submission" date="2019-01" db="EMBL/GenBank/DDBJ databases">
        <authorList>
            <person name="Chen W.-M."/>
        </authorList>
    </citation>
    <scope>NUCLEOTIDE SEQUENCE [LARGE SCALE GENOMIC DNA]</scope>
    <source>
        <strain evidence="3 4">FSY-15</strain>
    </source>
</reference>
<sequence length="757" mass="87207">MVQEKDFNMINKIVHLIFVLGLMLSGLQVFGQYPIQLGPKKISAERFSSDYKRLVESDSIRPDNKAKFLNDYLDYQYKILSAEQSGLMQSPGFQEEYQSFRKELASPYLIDNDKVEFLVREAYQRMKDEKQVSHILVKLGINPSPGDTLIAFQKIENIYKKLKMGEDFSQMAAKYSEDSQTAPKGGMLGYISALQTQYPFETMVYSLGLGEFSKPFRTKTGYHIIKLLKSRPNSGKIRLAHILSSAAVDAATNIQVEAKKKIEQVEEYLKKGDSFEEICKTYSDDPYSRGRGGELRRWYFSSDLSEELQDKLFGLQRLGDISAPIRTNLGWQVFKLLDKKPLLSYEEMAEFIRQKVMSDEERGEIIRQSFMKKVFAENHLKIDDVNKKVAFERFSRDRIGDEDYLKFKLFSIGNKEYQIQDFYQFIQAQQKRKLKSLGYLPSVSETIYFNEFVENLTLAAEEQNLEVKYPAFKEQMQEFLEGTLFSKITDKEVYEPSLDSLNQIKYYQAHLADFKLPSRTLGKYISADSQKTLDEALALLKKAPYPMNKRYPDINFKLGSLEMTANGTKLVSDLANLMAKNKDYILEISGHQDASEKDTLSQGRINYLVHSLKSKGILSTHLIEKDEAALVNLSKSDKAKNARLTFKLMSYSFEDVVKRFNAVKPNALEVKEGYFLEGENKFIDSSPDLGSKILEDGTRKIYIEITKKEPERVKSFDEARVSIIKNLQIELEKDWMTKVKANYPAQIQYSELDGLMK</sequence>
<name>A0A437PXG2_9BACT</name>
<dbReference type="Gene3D" id="3.10.50.40">
    <property type="match status" value="2"/>
</dbReference>
<protein>
    <recommendedName>
        <fullName evidence="2">PpiC domain-containing protein</fullName>
    </recommendedName>
</protein>
<dbReference type="InterPro" id="IPR000297">
    <property type="entry name" value="PPIase_PpiC"/>
</dbReference>
<dbReference type="OrthoDB" id="14196at2"/>
<dbReference type="PANTHER" id="PTHR47245">
    <property type="entry name" value="PEPTIDYLPROLYL ISOMERASE"/>
    <property type="match status" value="1"/>
</dbReference>
<comment type="caution">
    <text evidence="3">The sequence shown here is derived from an EMBL/GenBank/DDBJ whole genome shotgun (WGS) entry which is preliminary data.</text>
</comment>
<feature type="domain" description="PpiC" evidence="2">
    <location>
        <begin position="127"/>
        <end position="229"/>
    </location>
</feature>
<dbReference type="SUPFAM" id="SSF103088">
    <property type="entry name" value="OmpA-like"/>
    <property type="match status" value="1"/>
</dbReference>
<evidence type="ECO:0000259" key="2">
    <source>
        <dbReference type="PROSITE" id="PS50198"/>
    </source>
</evidence>
<accession>A0A437PXG2</accession>
<dbReference type="AlphaFoldDB" id="A0A437PXG2"/>
<dbReference type="PROSITE" id="PS50198">
    <property type="entry name" value="PPIC_PPIASE_2"/>
    <property type="match status" value="2"/>
</dbReference>
<dbReference type="SUPFAM" id="SSF54534">
    <property type="entry name" value="FKBP-like"/>
    <property type="match status" value="2"/>
</dbReference>